<evidence type="ECO:0000313" key="3">
    <source>
        <dbReference type="Proteomes" id="UP000076727"/>
    </source>
</evidence>
<name>A0A165MWU0_9APHY</name>
<organism evidence="2 3">
    <name type="scientific">Daedalea quercina L-15889</name>
    <dbReference type="NCBI Taxonomy" id="1314783"/>
    <lineage>
        <taxon>Eukaryota</taxon>
        <taxon>Fungi</taxon>
        <taxon>Dikarya</taxon>
        <taxon>Basidiomycota</taxon>
        <taxon>Agaricomycotina</taxon>
        <taxon>Agaricomycetes</taxon>
        <taxon>Polyporales</taxon>
        <taxon>Fomitopsis</taxon>
    </lineage>
</organism>
<dbReference type="EMBL" id="KV429093">
    <property type="protein sequence ID" value="KZT66223.1"/>
    <property type="molecule type" value="Genomic_DNA"/>
</dbReference>
<proteinExistence type="predicted"/>
<evidence type="ECO:0000313" key="2">
    <source>
        <dbReference type="EMBL" id="KZT66223.1"/>
    </source>
</evidence>
<accession>A0A165MWU0</accession>
<protein>
    <submittedName>
        <fullName evidence="2">Uncharacterized protein</fullName>
    </submittedName>
</protein>
<dbReference type="Proteomes" id="UP000076727">
    <property type="component" value="Unassembled WGS sequence"/>
</dbReference>
<keyword evidence="3" id="KW-1185">Reference proteome</keyword>
<reference evidence="2 3" key="1">
    <citation type="journal article" date="2016" name="Mol. Biol. Evol.">
        <title>Comparative Genomics of Early-Diverging Mushroom-Forming Fungi Provides Insights into the Origins of Lignocellulose Decay Capabilities.</title>
        <authorList>
            <person name="Nagy L.G."/>
            <person name="Riley R."/>
            <person name="Tritt A."/>
            <person name="Adam C."/>
            <person name="Daum C."/>
            <person name="Floudas D."/>
            <person name="Sun H."/>
            <person name="Yadav J.S."/>
            <person name="Pangilinan J."/>
            <person name="Larsson K.H."/>
            <person name="Matsuura K."/>
            <person name="Barry K."/>
            <person name="Labutti K."/>
            <person name="Kuo R."/>
            <person name="Ohm R.A."/>
            <person name="Bhattacharya S.S."/>
            <person name="Shirouzu T."/>
            <person name="Yoshinaga Y."/>
            <person name="Martin F.M."/>
            <person name="Grigoriev I.V."/>
            <person name="Hibbett D.S."/>
        </authorList>
    </citation>
    <scope>NUCLEOTIDE SEQUENCE [LARGE SCALE GENOMIC DNA]</scope>
    <source>
        <strain evidence="2 3">L-15889</strain>
    </source>
</reference>
<evidence type="ECO:0000256" key="1">
    <source>
        <dbReference type="SAM" id="MobiDB-lite"/>
    </source>
</evidence>
<dbReference type="AlphaFoldDB" id="A0A165MWU0"/>
<feature type="region of interest" description="Disordered" evidence="1">
    <location>
        <begin position="84"/>
        <end position="103"/>
    </location>
</feature>
<sequence>MQCLDWNDWHASALLAPCLPPALGRGNLGTDDNRPWWTTSSYLGIQRAQIDGLICDNSSVSRKHPDPLTIGLTPAYLSHPLRESLRQSERTIQCSSRGVGVEH</sequence>
<gene>
    <name evidence="2" type="ORF">DAEQUDRAFT_730584</name>
</gene>